<proteinExistence type="predicted"/>
<evidence type="ECO:0000313" key="5">
    <source>
        <dbReference type="EMBL" id="CAB5029594.1"/>
    </source>
</evidence>
<sequence>MKKILLGVFLASLGISQIAAGGESAPNPSKWKLGANTETGASGVSPGVLKIGSTTYLYPTGGGGMQVWKSTDGIKFSQITPVQTPKGADASIVTLDDGTYRMYYARAVMGSTPGTPGQPPTPSAGPQAKTMYSATSTDGVNWTDDPGVRIEDAGIGVPDVVRAADGTYFATWVTFPGGVDAGLKTKGGTAAGNCSGENGPPEILSYATSTDGLTFTTVSEPLLKGGFVDPNFARAKKNDWVMVTSTGPSNPPQRLCIGTSKNGTTWTVQKQALTPASEPSFDPAAVAKGKGFLVYYSKGDVQPKPGETMQDPPIVVARLTKK</sequence>
<evidence type="ECO:0000313" key="2">
    <source>
        <dbReference type="EMBL" id="CAB4724949.1"/>
    </source>
</evidence>
<dbReference type="EMBL" id="CAFBPQ010000045">
    <property type="protein sequence ID" value="CAB5029594.1"/>
    <property type="molecule type" value="Genomic_DNA"/>
</dbReference>
<accession>A0A6J6RR82</accession>
<evidence type="ECO:0000256" key="1">
    <source>
        <dbReference type="SAM" id="MobiDB-lite"/>
    </source>
</evidence>
<protein>
    <submittedName>
        <fullName evidence="2">Unannotated protein</fullName>
    </submittedName>
</protein>
<evidence type="ECO:0000313" key="4">
    <source>
        <dbReference type="EMBL" id="CAB4984505.1"/>
    </source>
</evidence>
<dbReference type="InterPro" id="IPR023296">
    <property type="entry name" value="Glyco_hydro_beta-prop_sf"/>
</dbReference>
<organism evidence="2">
    <name type="scientific">freshwater metagenome</name>
    <dbReference type="NCBI Taxonomy" id="449393"/>
    <lineage>
        <taxon>unclassified sequences</taxon>
        <taxon>metagenomes</taxon>
        <taxon>ecological metagenomes</taxon>
    </lineage>
</organism>
<dbReference type="EMBL" id="CAFBOF010000038">
    <property type="protein sequence ID" value="CAB4984505.1"/>
    <property type="molecule type" value="Genomic_DNA"/>
</dbReference>
<gene>
    <name evidence="2" type="ORF">UFOPK2683_00911</name>
    <name evidence="3" type="ORF">UFOPK3605_00928</name>
    <name evidence="4" type="ORF">UFOPK3897_01321</name>
    <name evidence="5" type="ORF">UFOPK4121_01234</name>
</gene>
<dbReference type="AlphaFoldDB" id="A0A6J6RR82"/>
<dbReference type="EMBL" id="CAFBMM010000042">
    <property type="protein sequence ID" value="CAB4908312.1"/>
    <property type="molecule type" value="Genomic_DNA"/>
</dbReference>
<dbReference type="EMBL" id="CAEZYK010000046">
    <property type="protein sequence ID" value="CAB4724949.1"/>
    <property type="molecule type" value="Genomic_DNA"/>
</dbReference>
<feature type="region of interest" description="Disordered" evidence="1">
    <location>
        <begin position="111"/>
        <end position="131"/>
    </location>
</feature>
<dbReference type="Gene3D" id="2.115.10.20">
    <property type="entry name" value="Glycosyl hydrolase domain, family 43"/>
    <property type="match status" value="2"/>
</dbReference>
<evidence type="ECO:0000313" key="3">
    <source>
        <dbReference type="EMBL" id="CAB4908312.1"/>
    </source>
</evidence>
<dbReference type="SUPFAM" id="SSF75005">
    <property type="entry name" value="Arabinanase/levansucrase/invertase"/>
    <property type="match status" value="2"/>
</dbReference>
<reference evidence="2" key="1">
    <citation type="submission" date="2020-05" db="EMBL/GenBank/DDBJ databases">
        <authorList>
            <person name="Chiriac C."/>
            <person name="Salcher M."/>
            <person name="Ghai R."/>
            <person name="Kavagutti S V."/>
        </authorList>
    </citation>
    <scope>NUCLEOTIDE SEQUENCE</scope>
</reference>
<name>A0A6J6RR82_9ZZZZ</name>